<feature type="domain" description="F-box protein At3g26010-like beta-propeller" evidence="2">
    <location>
        <begin position="127"/>
        <end position="421"/>
    </location>
</feature>
<evidence type="ECO:0000259" key="1">
    <source>
        <dbReference type="Pfam" id="PF00646"/>
    </source>
</evidence>
<dbReference type="InterPro" id="IPR056592">
    <property type="entry name" value="Beta-prop_At3g26010-like"/>
</dbReference>
<feature type="domain" description="F-box" evidence="1">
    <location>
        <begin position="27"/>
        <end position="66"/>
    </location>
</feature>
<dbReference type="InterPro" id="IPR036047">
    <property type="entry name" value="F-box-like_dom_sf"/>
</dbReference>
<accession>A0AAW1WG99</accession>
<protein>
    <recommendedName>
        <fullName evidence="5">F-box domain-containing protein</fullName>
    </recommendedName>
</protein>
<dbReference type="PANTHER" id="PTHR35546:SF130">
    <property type="entry name" value="EXPRESSED PROTEIN"/>
    <property type="match status" value="1"/>
</dbReference>
<dbReference type="AlphaFoldDB" id="A0AAW1WG99"/>
<proteinExistence type="predicted"/>
<evidence type="ECO:0000313" key="4">
    <source>
        <dbReference type="Proteomes" id="UP001457282"/>
    </source>
</evidence>
<dbReference type="Proteomes" id="UP001457282">
    <property type="component" value="Unassembled WGS sequence"/>
</dbReference>
<dbReference type="Pfam" id="PF24750">
    <property type="entry name" value="b-prop_At3g26010-like"/>
    <property type="match status" value="1"/>
</dbReference>
<evidence type="ECO:0008006" key="5">
    <source>
        <dbReference type="Google" id="ProtNLM"/>
    </source>
</evidence>
<evidence type="ECO:0000313" key="3">
    <source>
        <dbReference type="EMBL" id="KAK9923148.1"/>
    </source>
</evidence>
<dbReference type="EMBL" id="JBEDUW010000006">
    <property type="protein sequence ID" value="KAK9923148.1"/>
    <property type="molecule type" value="Genomic_DNA"/>
</dbReference>
<reference evidence="3 4" key="1">
    <citation type="journal article" date="2023" name="G3 (Bethesda)">
        <title>A chromosome-length genome assembly and annotation of blackberry (Rubus argutus, cv. 'Hillquist').</title>
        <authorList>
            <person name="Bruna T."/>
            <person name="Aryal R."/>
            <person name="Dudchenko O."/>
            <person name="Sargent D.J."/>
            <person name="Mead D."/>
            <person name="Buti M."/>
            <person name="Cavallini A."/>
            <person name="Hytonen T."/>
            <person name="Andres J."/>
            <person name="Pham M."/>
            <person name="Weisz D."/>
            <person name="Mascagni F."/>
            <person name="Usai G."/>
            <person name="Natali L."/>
            <person name="Bassil N."/>
            <person name="Fernandez G.E."/>
            <person name="Lomsadze A."/>
            <person name="Armour M."/>
            <person name="Olukolu B."/>
            <person name="Poorten T."/>
            <person name="Britton C."/>
            <person name="Davik J."/>
            <person name="Ashrafi H."/>
            <person name="Aiden E.L."/>
            <person name="Borodovsky M."/>
            <person name="Worthington M."/>
        </authorList>
    </citation>
    <scope>NUCLEOTIDE SEQUENCE [LARGE SCALE GENOMIC DNA]</scope>
    <source>
        <strain evidence="3">PI 553951</strain>
    </source>
</reference>
<organism evidence="3 4">
    <name type="scientific">Rubus argutus</name>
    <name type="common">Southern blackberry</name>
    <dbReference type="NCBI Taxonomy" id="59490"/>
    <lineage>
        <taxon>Eukaryota</taxon>
        <taxon>Viridiplantae</taxon>
        <taxon>Streptophyta</taxon>
        <taxon>Embryophyta</taxon>
        <taxon>Tracheophyta</taxon>
        <taxon>Spermatophyta</taxon>
        <taxon>Magnoliopsida</taxon>
        <taxon>eudicotyledons</taxon>
        <taxon>Gunneridae</taxon>
        <taxon>Pentapetalae</taxon>
        <taxon>rosids</taxon>
        <taxon>fabids</taxon>
        <taxon>Rosales</taxon>
        <taxon>Rosaceae</taxon>
        <taxon>Rosoideae</taxon>
        <taxon>Rosoideae incertae sedis</taxon>
        <taxon>Rubus</taxon>
    </lineage>
</organism>
<comment type="caution">
    <text evidence="3">The sequence shown here is derived from an EMBL/GenBank/DDBJ whole genome shotgun (WGS) entry which is preliminary data.</text>
</comment>
<dbReference type="Pfam" id="PF00646">
    <property type="entry name" value="F-box"/>
    <property type="match status" value="1"/>
</dbReference>
<dbReference type="PANTHER" id="PTHR35546">
    <property type="entry name" value="F-BOX PROTEIN INTERACTION DOMAIN PROTEIN-RELATED"/>
    <property type="match status" value="1"/>
</dbReference>
<name>A0AAW1WG99_RUBAR</name>
<dbReference type="InterPro" id="IPR055290">
    <property type="entry name" value="At3g26010-like"/>
</dbReference>
<dbReference type="InterPro" id="IPR001810">
    <property type="entry name" value="F-box_dom"/>
</dbReference>
<dbReference type="Gene3D" id="1.20.1280.50">
    <property type="match status" value="1"/>
</dbReference>
<keyword evidence="4" id="KW-1185">Reference proteome</keyword>
<evidence type="ECO:0000259" key="2">
    <source>
        <dbReference type="Pfam" id="PF24750"/>
    </source>
</evidence>
<sequence>MLKRLKSSPGEGEECRSSDSELFRTKIDDLHEVLLVEILCRLPSNKFLFQCKCVSKRWYSLISAPYLLGRYLCLQHELQNPILSTLVVFDSVSLVITSDHPVFKSLAKNFTLGFLPCYQQAKELEELAKGQGPWWRSLKPGSIVPPVVVGTYNDLVLCCATEHDQRNYYLCNPYTKQWAALPPPPRVYSYVHVAFVCDTYYKYSNDDHDKREATFILNAEYTWKVVRVVPNSSDPNFHLEIFSSETRQWREIVVLCSPPFSCFALIFFGPATYSFVAYNGMLYWWLNCGLIFELDLSKSNTASNIAKSRFIELPEGVKGLGLGLLGVSGGQLRLCRTQEFLPEDHDEGLHVFRVRELKQVVEDSQGKLAWLVDRVTIACKDIQVIYPNRNAVLAFHPNNEDIVYLRYCETIITCNLRGGMLETATKSQFCGGTAEVRYPFLLPWWPTPVPKTLELPLA</sequence>
<dbReference type="SUPFAM" id="SSF81383">
    <property type="entry name" value="F-box domain"/>
    <property type="match status" value="1"/>
</dbReference>
<gene>
    <name evidence="3" type="ORF">M0R45_031580</name>
</gene>